<dbReference type="InterPro" id="IPR008007">
    <property type="entry name" value="Peptidase_M42"/>
</dbReference>
<dbReference type="Gene3D" id="2.40.30.40">
    <property type="entry name" value="Peptidase M42, domain 2"/>
    <property type="match status" value="1"/>
</dbReference>
<evidence type="ECO:0000256" key="1">
    <source>
        <dbReference type="ARBA" id="ARBA00006272"/>
    </source>
</evidence>
<reference evidence="10 11" key="1">
    <citation type="submission" date="2017-02" db="EMBL/GenBank/DDBJ databases">
        <title>A draft genome of 'Candidatus Phytoplasma aurantifolia' the agent of the witches-broom disease of lime.</title>
        <authorList>
            <person name="Foissac X."/>
            <person name="Carle P."/>
        </authorList>
    </citation>
    <scope>NUCLEOTIDE SEQUENCE [LARGE SCALE GENOMIC DNA]</scope>
    <source>
        <strain evidence="10 11">WBDL</strain>
    </source>
</reference>
<comment type="caution">
    <text evidence="10">The sequence shown here is derived from an EMBL/GenBank/DDBJ whole genome shotgun (WGS) entry which is preliminary data.</text>
</comment>
<evidence type="ECO:0000256" key="4">
    <source>
        <dbReference type="ARBA" id="ARBA00022723"/>
    </source>
</evidence>
<dbReference type="Pfam" id="PF05343">
    <property type="entry name" value="Peptidase_M42"/>
    <property type="match status" value="1"/>
</dbReference>
<evidence type="ECO:0000313" key="12">
    <source>
        <dbReference type="Proteomes" id="UP001383392"/>
    </source>
</evidence>
<dbReference type="PIRSF" id="PIRSF001123">
    <property type="entry name" value="PepA_GA"/>
    <property type="match status" value="1"/>
</dbReference>
<evidence type="ECO:0000313" key="11">
    <source>
        <dbReference type="Proteomes" id="UP000189722"/>
    </source>
</evidence>
<keyword evidence="12" id="KW-1185">Reference proteome</keyword>
<feature type="binding site" evidence="8">
    <location>
        <position position="63"/>
    </location>
    <ligand>
        <name>Zn(2+)</name>
        <dbReference type="ChEBI" id="CHEBI:29105"/>
        <label>1</label>
    </ligand>
</feature>
<proteinExistence type="inferred from homology"/>
<dbReference type="Proteomes" id="UP000189722">
    <property type="component" value="Unassembled WGS sequence"/>
</dbReference>
<keyword evidence="4 8" id="KW-0479">Metal-binding</keyword>
<comment type="similarity">
    <text evidence="1 6">Belongs to the peptidase M42 family.</text>
</comment>
<evidence type="ECO:0000313" key="9">
    <source>
        <dbReference type="EMBL" id="MEK0308882.1"/>
    </source>
</evidence>
<dbReference type="OrthoDB" id="9772053at2"/>
<dbReference type="GO" id="GO:0004177">
    <property type="term" value="F:aminopeptidase activity"/>
    <property type="evidence" value="ECO:0007669"/>
    <property type="project" value="UniProtKB-UniRule"/>
</dbReference>
<feature type="binding site" evidence="8">
    <location>
        <position position="208"/>
    </location>
    <ligand>
        <name>Zn(2+)</name>
        <dbReference type="ChEBI" id="CHEBI:29105"/>
        <label>2</label>
    </ligand>
</feature>
<keyword evidence="3" id="KW-0645">Protease</keyword>
<dbReference type="InterPro" id="IPR023367">
    <property type="entry name" value="Peptidase_M42_dom2"/>
</dbReference>
<organism evidence="10 11">
    <name type="scientific">Candidatus Phytoplasma citri</name>
    <dbReference type="NCBI Taxonomy" id="180978"/>
    <lineage>
        <taxon>Bacteria</taxon>
        <taxon>Bacillati</taxon>
        <taxon>Mycoplasmatota</taxon>
        <taxon>Mollicutes</taxon>
        <taxon>Acholeplasmatales</taxon>
        <taxon>Acholeplasmataceae</taxon>
        <taxon>Candidatus Phytoplasma</taxon>
        <taxon>16SrII (Peanut WB group)</taxon>
    </lineage>
</organism>
<feature type="binding site" evidence="8">
    <location>
        <position position="317"/>
    </location>
    <ligand>
        <name>Zn(2+)</name>
        <dbReference type="ChEBI" id="CHEBI:29105"/>
        <label>2</label>
    </ligand>
</feature>
<protein>
    <submittedName>
        <fullName evidence="9">M42 family metallopeptidase</fullName>
    </submittedName>
    <submittedName>
        <fullName evidence="10">Peptidase M28</fullName>
    </submittedName>
</protein>
<comment type="cofactor">
    <cofactor evidence="8">
        <name>a divalent metal cation</name>
        <dbReference type="ChEBI" id="CHEBI:60240"/>
    </cofactor>
    <text evidence="8">Binds 2 divalent metal cations per subunit.</text>
</comment>
<feature type="binding site" evidence="8">
    <location>
        <position position="230"/>
    </location>
    <ligand>
        <name>Zn(2+)</name>
        <dbReference type="ChEBI" id="CHEBI:29105"/>
        <label>1</label>
    </ligand>
</feature>
<dbReference type="InterPro" id="IPR051464">
    <property type="entry name" value="Peptidase_M42_aminopept"/>
</dbReference>
<dbReference type="GO" id="GO:0046872">
    <property type="term" value="F:metal ion binding"/>
    <property type="evidence" value="ECO:0007669"/>
    <property type="project" value="UniProtKB-UniRule"/>
</dbReference>
<dbReference type="SUPFAM" id="SSF53187">
    <property type="entry name" value="Zn-dependent exopeptidases"/>
    <property type="match status" value="1"/>
</dbReference>
<evidence type="ECO:0000256" key="3">
    <source>
        <dbReference type="ARBA" id="ARBA00022670"/>
    </source>
</evidence>
<accession>A0A1S9M5K4</accession>
<dbReference type="EMBL" id="JAOSJG010000001">
    <property type="protein sequence ID" value="MEK0308882.1"/>
    <property type="molecule type" value="Genomic_DNA"/>
</dbReference>
<feature type="binding site" evidence="8">
    <location>
        <position position="177"/>
    </location>
    <ligand>
        <name>Zn(2+)</name>
        <dbReference type="ChEBI" id="CHEBI:29105"/>
        <label>1</label>
    </ligand>
</feature>
<dbReference type="EMBL" id="MWKN01000002">
    <property type="protein sequence ID" value="OOP60556.1"/>
    <property type="molecule type" value="Genomic_DNA"/>
</dbReference>
<gene>
    <name evidence="10" type="ORF">B2G44_00135</name>
    <name evidence="9" type="ORF">OC712_00030</name>
</gene>
<feature type="active site" description="Proton acceptor" evidence="7">
    <location>
        <position position="207"/>
    </location>
</feature>
<name>A0A1S9M5K4_9MOLU</name>
<dbReference type="AlphaFoldDB" id="A0A1S9M5K4"/>
<feature type="binding site" evidence="8">
    <location>
        <position position="177"/>
    </location>
    <ligand>
        <name>Zn(2+)</name>
        <dbReference type="ChEBI" id="CHEBI:29105"/>
        <label>2</label>
    </ligand>
</feature>
<evidence type="ECO:0000256" key="7">
    <source>
        <dbReference type="PIRSR" id="PIRSR001123-1"/>
    </source>
</evidence>
<dbReference type="PANTHER" id="PTHR32481">
    <property type="entry name" value="AMINOPEPTIDASE"/>
    <property type="match status" value="1"/>
</dbReference>
<evidence type="ECO:0000256" key="8">
    <source>
        <dbReference type="PIRSR" id="PIRSR001123-2"/>
    </source>
</evidence>
<dbReference type="CDD" id="cd05656">
    <property type="entry name" value="M42_Frv"/>
    <property type="match status" value="1"/>
</dbReference>
<dbReference type="Proteomes" id="UP001383392">
    <property type="component" value="Unassembled WGS sequence"/>
</dbReference>
<keyword evidence="2" id="KW-0031">Aminopeptidase</keyword>
<evidence type="ECO:0000313" key="10">
    <source>
        <dbReference type="EMBL" id="OOP60556.1"/>
    </source>
</evidence>
<dbReference type="SUPFAM" id="SSF101821">
    <property type="entry name" value="Aminopeptidase/glucanase lid domain"/>
    <property type="match status" value="1"/>
</dbReference>
<dbReference type="GO" id="GO:0006508">
    <property type="term" value="P:proteolysis"/>
    <property type="evidence" value="ECO:0007669"/>
    <property type="project" value="UniProtKB-KW"/>
</dbReference>
<dbReference type="RefSeq" id="WP_078122847.1">
    <property type="nucleotide sequence ID" value="NZ_JAOSJG010000001.1"/>
</dbReference>
<evidence type="ECO:0000256" key="6">
    <source>
        <dbReference type="PIRNR" id="PIRNR001123"/>
    </source>
</evidence>
<sequence>MSDLLIKIKELTMLNGISGQEKQITNYVKNNIISSVNKIEYDNLGSLIAYKGQNGPKIMLAGHMDEIGLMVTEITDNGFVKFQTIGGWLPTVMLAQLWQIHTNKGIIWGITGAKPPHSLSSNERNQAPNMKNLFLDIGVSTKEAAQQLGVAIGNMITPYLESRTLGDENFILAKAIDNRAGVLIVTEVLRKLQNNPNQFIGAFTVQEEVGLRGAITSANKVKPDIAIAVDVCVANDVPGNQNSSISYLGKGPQISCYDHGLVAHTALREFVLKVARKNNIPFQEAAPEGGTTDAAAMHTRHIGAAALVISVPTRYIHSHASIVHQQDIIHTINLLTLLIKQLDQKQVQEILFS</sequence>
<dbReference type="PANTHER" id="PTHR32481:SF0">
    <property type="entry name" value="AMINOPEPTIDASE YPDE-RELATED"/>
    <property type="match status" value="1"/>
</dbReference>
<keyword evidence="5" id="KW-0378">Hydrolase</keyword>
<evidence type="ECO:0000256" key="2">
    <source>
        <dbReference type="ARBA" id="ARBA00022438"/>
    </source>
</evidence>
<evidence type="ECO:0000256" key="5">
    <source>
        <dbReference type="ARBA" id="ARBA00022801"/>
    </source>
</evidence>
<reference evidence="9 12" key="2">
    <citation type="journal article" date="2023" name="Int. J. Syst. Evol. Microbiol.">
        <title>The observation of taxonomic boundaries for the 16SrII and 16SrXXV phytoplasmas using genome-based delimitation.</title>
        <authorList>
            <person name="Rodrigues Jardim B."/>
            <person name="Tran-Nguyen L.T.T."/>
            <person name="Gambley C."/>
            <person name="Al-Sadi A.M."/>
            <person name="Al-Subhi A.M."/>
            <person name="Foissac X."/>
            <person name="Salar P."/>
            <person name="Cai H."/>
            <person name="Yang J.Y."/>
            <person name="Davis R."/>
            <person name="Jones L."/>
            <person name="Rodoni B."/>
            <person name="Constable F.E."/>
        </authorList>
    </citation>
    <scope>NUCLEOTIDE SEQUENCE [LARGE SCALE GENOMIC DNA]</scope>
    <source>
        <strain evidence="9">BAWM-OMN-P75</strain>
    </source>
</reference>
<dbReference type="STRING" id="180978.B2G44_00135"/>
<dbReference type="Gene3D" id="3.40.630.10">
    <property type="entry name" value="Zn peptidases"/>
    <property type="match status" value="1"/>
</dbReference>